<name>A0A8S5PT10_9CAUD</name>
<sequence length="260" mass="28399">MPIENGGTGASTKKEAFNNLAFLGLNPISSLEEDTPQKWLELGSGYAKFDTNELMNNQPEQYMFVISFSHESSAIFQIGSLQSGSGVYYRTGNSNGWTVNWTSLLGANGIIPVANGGTGASTADTARANLNAQRRIPQYVSGEGADLDTDTFDFVLTTLTAKKHKALQDLGFGSFAFVWQFFYQEANNERGRTQFAKSYLTNKIATRYYSSNTKSWSNWDEIFTGDSIIPIGNGGTGANTRNNAFYKLSFLGDKPITSTA</sequence>
<reference evidence="1" key="1">
    <citation type="journal article" date="2021" name="Proc. Natl. Acad. Sci. U.S.A.">
        <title>A Catalog of Tens of Thousands of Viruses from Human Metagenomes Reveals Hidden Associations with Chronic Diseases.</title>
        <authorList>
            <person name="Tisza M.J."/>
            <person name="Buck C.B."/>
        </authorList>
    </citation>
    <scope>NUCLEOTIDE SEQUENCE</scope>
    <source>
        <strain evidence="1">CtjhW4</strain>
    </source>
</reference>
<proteinExistence type="predicted"/>
<dbReference type="EMBL" id="BK015491">
    <property type="protein sequence ID" value="DAE09653.1"/>
    <property type="molecule type" value="Genomic_DNA"/>
</dbReference>
<protein>
    <submittedName>
        <fullName evidence="1">Tail protein</fullName>
    </submittedName>
</protein>
<accession>A0A8S5PT10</accession>
<organism evidence="1">
    <name type="scientific">Myoviridae sp. ctjhW4</name>
    <dbReference type="NCBI Taxonomy" id="2825162"/>
    <lineage>
        <taxon>Viruses</taxon>
        <taxon>Duplodnaviria</taxon>
        <taxon>Heunggongvirae</taxon>
        <taxon>Uroviricota</taxon>
        <taxon>Caudoviricetes</taxon>
    </lineage>
</organism>
<evidence type="ECO:0000313" key="1">
    <source>
        <dbReference type="EMBL" id="DAE09653.1"/>
    </source>
</evidence>